<name>A0AA39Z8X4_9PEZI</name>
<evidence type="ECO:0000256" key="2">
    <source>
        <dbReference type="SAM" id="SignalP"/>
    </source>
</evidence>
<dbReference type="Pfam" id="PF00722">
    <property type="entry name" value="Glyco_hydro_16"/>
    <property type="match status" value="1"/>
</dbReference>
<dbReference type="GO" id="GO:0004553">
    <property type="term" value="F:hydrolase activity, hydrolyzing O-glycosyl compounds"/>
    <property type="evidence" value="ECO:0007669"/>
    <property type="project" value="InterPro"/>
</dbReference>
<dbReference type="PROSITE" id="PS51762">
    <property type="entry name" value="GH16_2"/>
    <property type="match status" value="1"/>
</dbReference>
<keyword evidence="1" id="KW-0472">Membrane</keyword>
<dbReference type="SUPFAM" id="SSF49899">
    <property type="entry name" value="Concanavalin A-like lectins/glucanases"/>
    <property type="match status" value="1"/>
</dbReference>
<evidence type="ECO:0000256" key="1">
    <source>
        <dbReference type="SAM" id="Phobius"/>
    </source>
</evidence>
<feature type="signal peptide" evidence="2">
    <location>
        <begin position="1"/>
        <end position="17"/>
    </location>
</feature>
<feature type="chain" id="PRO_5041444134" evidence="2">
    <location>
        <begin position="18"/>
        <end position="368"/>
    </location>
</feature>
<dbReference type="Proteomes" id="UP001174997">
    <property type="component" value="Unassembled WGS sequence"/>
</dbReference>
<dbReference type="PANTHER" id="PTHR38121:SF4">
    <property type="entry name" value="GH16 DOMAIN-CONTAINING PROTEIN-RELATED"/>
    <property type="match status" value="1"/>
</dbReference>
<comment type="caution">
    <text evidence="4">The sequence shown here is derived from an EMBL/GenBank/DDBJ whole genome shotgun (WGS) entry which is preliminary data.</text>
</comment>
<dbReference type="InterPro" id="IPR000757">
    <property type="entry name" value="Beta-glucanase-like"/>
</dbReference>
<evidence type="ECO:0000313" key="4">
    <source>
        <dbReference type="EMBL" id="KAK0665977.1"/>
    </source>
</evidence>
<keyword evidence="2" id="KW-0732">Signal</keyword>
<keyword evidence="1" id="KW-1133">Transmembrane helix</keyword>
<proteinExistence type="predicted"/>
<dbReference type="PANTHER" id="PTHR38121">
    <property type="entry name" value="GH16 DOMAIN-CONTAINING PROTEIN"/>
    <property type="match status" value="1"/>
</dbReference>
<feature type="domain" description="GH16" evidence="3">
    <location>
        <begin position="66"/>
        <end position="306"/>
    </location>
</feature>
<dbReference type="Gene3D" id="2.60.120.200">
    <property type="match status" value="1"/>
</dbReference>
<evidence type="ECO:0000259" key="3">
    <source>
        <dbReference type="PROSITE" id="PS51762"/>
    </source>
</evidence>
<keyword evidence="1" id="KW-0812">Transmembrane</keyword>
<dbReference type="GO" id="GO:0005975">
    <property type="term" value="P:carbohydrate metabolic process"/>
    <property type="evidence" value="ECO:0007669"/>
    <property type="project" value="InterPro"/>
</dbReference>
<dbReference type="InterPro" id="IPR013320">
    <property type="entry name" value="ConA-like_dom_sf"/>
</dbReference>
<feature type="transmembrane region" description="Helical" evidence="1">
    <location>
        <begin position="349"/>
        <end position="367"/>
    </location>
</feature>
<organism evidence="4 5">
    <name type="scientific">Cercophora samala</name>
    <dbReference type="NCBI Taxonomy" id="330535"/>
    <lineage>
        <taxon>Eukaryota</taxon>
        <taxon>Fungi</taxon>
        <taxon>Dikarya</taxon>
        <taxon>Ascomycota</taxon>
        <taxon>Pezizomycotina</taxon>
        <taxon>Sordariomycetes</taxon>
        <taxon>Sordariomycetidae</taxon>
        <taxon>Sordariales</taxon>
        <taxon>Lasiosphaeriaceae</taxon>
        <taxon>Cercophora</taxon>
    </lineage>
</organism>
<sequence length="368" mass="41190">MGILNLLLFTAAIAVNAQQAALTEDSRCGCYLLKGNDTTYFSKHRFFDFRNHDHHATVPPVIAEVKDTPNAPVTSPFFNSTDWTDFWMISNWNNSHGTRQDSSLLMVNSPNNVYLEANPSPTNPSPKSWLSLRTQRLPEFQTAAEIESLSAKFKFVSLRMLARTIGAQGAITAMFTYRHSEEYSQVQESDLEIRTSDPKNLIHCTNQPSLNSSGDVEARASKNATMPDGLEWSDWAVHRLDWTPGRTTWYVDEVEVARIEFQTPREVSNVILNAWSDGGEWTGDMEVGGSAYLQVQWFEILYNTTEKLEEERQGREEGEGVCHSVCSVDGTPEVGRPVMLWSNGVGRGLGVFGGWVPVVMVTVLFLLA</sequence>
<dbReference type="CDD" id="cd00413">
    <property type="entry name" value="Glyco_hydrolase_16"/>
    <property type="match status" value="1"/>
</dbReference>
<gene>
    <name evidence="4" type="ORF">QBC41DRAFT_399218</name>
</gene>
<evidence type="ECO:0000313" key="5">
    <source>
        <dbReference type="Proteomes" id="UP001174997"/>
    </source>
</evidence>
<accession>A0AA39Z8X4</accession>
<dbReference type="AlphaFoldDB" id="A0AA39Z8X4"/>
<reference evidence="4" key="1">
    <citation type="submission" date="2023-06" db="EMBL/GenBank/DDBJ databases">
        <title>Genome-scale phylogeny and comparative genomics of the fungal order Sordariales.</title>
        <authorList>
            <consortium name="Lawrence Berkeley National Laboratory"/>
            <person name="Hensen N."/>
            <person name="Bonometti L."/>
            <person name="Westerberg I."/>
            <person name="Brannstrom I.O."/>
            <person name="Guillou S."/>
            <person name="Cros-Aarteil S."/>
            <person name="Calhoun S."/>
            <person name="Haridas S."/>
            <person name="Kuo A."/>
            <person name="Mondo S."/>
            <person name="Pangilinan J."/>
            <person name="Riley R."/>
            <person name="Labutti K."/>
            <person name="Andreopoulos B."/>
            <person name="Lipzen A."/>
            <person name="Chen C."/>
            <person name="Yanf M."/>
            <person name="Daum C."/>
            <person name="Ng V."/>
            <person name="Clum A."/>
            <person name="Steindorff A."/>
            <person name="Ohm R."/>
            <person name="Martin F."/>
            <person name="Silar P."/>
            <person name="Natvig D."/>
            <person name="Lalanne C."/>
            <person name="Gautier V."/>
            <person name="Ament-Velasquez S.L."/>
            <person name="Kruys A."/>
            <person name="Hutchinson M.I."/>
            <person name="Powell A.J."/>
            <person name="Barry K."/>
            <person name="Miller A.N."/>
            <person name="Grigoriev I.V."/>
            <person name="Debuchy R."/>
            <person name="Gladieux P."/>
            <person name="Thoren M.H."/>
            <person name="Johannesson H."/>
        </authorList>
    </citation>
    <scope>NUCLEOTIDE SEQUENCE</scope>
    <source>
        <strain evidence="4">CBS 307.81</strain>
    </source>
</reference>
<protein>
    <submittedName>
        <fullName evidence="4">Concanavalin A-like lectin/glucanase domain-containing protein</fullName>
    </submittedName>
</protein>
<keyword evidence="5" id="KW-1185">Reference proteome</keyword>
<dbReference type="EMBL" id="JAULSY010000097">
    <property type="protein sequence ID" value="KAK0665977.1"/>
    <property type="molecule type" value="Genomic_DNA"/>
</dbReference>